<gene>
    <name evidence="2" type="ORF">A0U89_13890</name>
</gene>
<dbReference type="Proteomes" id="UP000179145">
    <property type="component" value="Plasmid pKB14400_1"/>
</dbReference>
<evidence type="ECO:0000313" key="2">
    <source>
        <dbReference type="EMBL" id="AOX18407.1"/>
    </source>
</evidence>
<dbReference type="EMBL" id="CP014675">
    <property type="protein sequence ID" value="AOX18407.1"/>
    <property type="molecule type" value="Genomic_DNA"/>
</dbReference>
<name>A0A1D8UXX5_9PROT</name>
<reference evidence="2 3" key="1">
    <citation type="journal article" date="2016" name="Microb. Cell Fact.">
        <title>Dissection of exopolysaccharide biosynthesis in Kozakia baliensis.</title>
        <authorList>
            <person name="Brandt J.U."/>
            <person name="Jakob F."/>
            <person name="Behr J."/>
            <person name="Geissler A.J."/>
            <person name="Vogel R.F."/>
        </authorList>
    </citation>
    <scope>NUCLEOTIDE SEQUENCE [LARGE SCALE GENOMIC DNA]</scope>
    <source>
        <strain evidence="2 3">DSM 14400</strain>
        <plasmid evidence="3">Plasmid pkb14400_1</plasmid>
    </source>
</reference>
<dbReference type="AlphaFoldDB" id="A0A1D8UXX5"/>
<evidence type="ECO:0000256" key="1">
    <source>
        <dbReference type="SAM" id="MobiDB-lite"/>
    </source>
</evidence>
<organism evidence="2 3">
    <name type="scientific">Kozakia baliensis</name>
    <dbReference type="NCBI Taxonomy" id="153496"/>
    <lineage>
        <taxon>Bacteria</taxon>
        <taxon>Pseudomonadati</taxon>
        <taxon>Pseudomonadota</taxon>
        <taxon>Alphaproteobacteria</taxon>
        <taxon>Acetobacterales</taxon>
        <taxon>Acetobacteraceae</taxon>
        <taxon>Kozakia</taxon>
    </lineage>
</organism>
<dbReference type="RefSeq" id="WP_070403891.1">
    <property type="nucleotide sequence ID" value="NZ_BJVW01000016.1"/>
</dbReference>
<feature type="region of interest" description="Disordered" evidence="1">
    <location>
        <begin position="102"/>
        <end position="202"/>
    </location>
</feature>
<geneLocation type="plasmid" evidence="3">
    <name>pkb14400_1</name>
</geneLocation>
<evidence type="ECO:0000313" key="3">
    <source>
        <dbReference type="Proteomes" id="UP000179145"/>
    </source>
</evidence>
<keyword evidence="2" id="KW-0614">Plasmid</keyword>
<sequence length="202" mass="20431">MTTITIQRPGLASITITVGDAVNDLSLDARHEMATASNVAPPFLATPNAPREALKPSWKRHINHYVPGLAVGILGGLLIVGTRGPSLPDASAQQVPTYGYGASSLPPLSGGPVRSVGMASGMPPHSAGQEIEQYPMLQPDSAGAPGGYGSIAQSSTTPPPRGNQGGAPTESGAPVDGLPPVDGAPQPRKGTALNKPPFGLEP</sequence>
<keyword evidence="3" id="KW-1185">Reference proteome</keyword>
<proteinExistence type="predicted"/>
<protein>
    <submittedName>
        <fullName evidence="2">Uncharacterized protein</fullName>
    </submittedName>
</protein>
<dbReference type="KEGG" id="kba:A0U89_13890"/>
<accession>A0A1D8UXX5</accession>